<accession>A0A3B0V6E3</accession>
<dbReference type="AlphaFoldDB" id="A0A3B0V6E3"/>
<organism evidence="1">
    <name type="scientific">hydrothermal vent metagenome</name>
    <dbReference type="NCBI Taxonomy" id="652676"/>
    <lineage>
        <taxon>unclassified sequences</taxon>
        <taxon>metagenomes</taxon>
        <taxon>ecological metagenomes</taxon>
    </lineage>
</organism>
<dbReference type="InterPro" id="IPR016181">
    <property type="entry name" value="Acyl_CoA_acyltransferase"/>
</dbReference>
<dbReference type="EMBL" id="UOEU01000352">
    <property type="protein sequence ID" value="VAW32399.1"/>
    <property type="molecule type" value="Genomic_DNA"/>
</dbReference>
<evidence type="ECO:0000313" key="1">
    <source>
        <dbReference type="EMBL" id="VAW32399.1"/>
    </source>
</evidence>
<name>A0A3B0V6E3_9ZZZZ</name>
<sequence length="71" mass="7806">MRYQIEPMQRDDWQAVHAIHTEGIGTGIASFAVEAPQWEAWDADYLSIARLVVRGADGVLGWAALSPVSSH</sequence>
<reference evidence="1" key="1">
    <citation type="submission" date="2018-06" db="EMBL/GenBank/DDBJ databases">
        <authorList>
            <person name="Zhirakovskaya E."/>
        </authorList>
    </citation>
    <scope>NUCLEOTIDE SEQUENCE</scope>
</reference>
<dbReference type="Gene3D" id="3.40.630.30">
    <property type="match status" value="1"/>
</dbReference>
<protein>
    <recommendedName>
        <fullName evidence="2">N-acetyltransferase domain-containing protein</fullName>
    </recommendedName>
</protein>
<gene>
    <name evidence="1" type="ORF">MNBD_CHLOROFLEXI01-2304</name>
</gene>
<evidence type="ECO:0008006" key="2">
    <source>
        <dbReference type="Google" id="ProtNLM"/>
    </source>
</evidence>
<proteinExistence type="predicted"/>
<dbReference type="SUPFAM" id="SSF55729">
    <property type="entry name" value="Acyl-CoA N-acyltransferases (Nat)"/>
    <property type="match status" value="1"/>
</dbReference>